<dbReference type="STRING" id="1641165.XM38_05935"/>
<dbReference type="PROSITE" id="PS50110">
    <property type="entry name" value="RESPONSE_REGULATORY"/>
    <property type="match status" value="1"/>
</dbReference>
<gene>
    <name evidence="3" type="ORF">XM38_034980</name>
</gene>
<reference evidence="3 4" key="1">
    <citation type="journal article" date="2016" name="Biochim. Biophys. Acta">
        <title>Characterization of red-shifted phycobilisomes isolated from the chlorophyll f-containing cyanobacterium Halomicronema hongdechloris.</title>
        <authorList>
            <person name="Li Y."/>
            <person name="Lin Y."/>
            <person name="Garvey C.J."/>
            <person name="Birch D."/>
            <person name="Corkery R.W."/>
            <person name="Loughlin P.C."/>
            <person name="Scheer H."/>
            <person name="Willows R.D."/>
            <person name="Chen M."/>
        </authorList>
    </citation>
    <scope>NUCLEOTIDE SEQUENCE [LARGE SCALE GENOMIC DNA]</scope>
    <source>
        <strain evidence="3 4">C2206</strain>
    </source>
</reference>
<dbReference type="AlphaFoldDB" id="A0A1Z3HQE7"/>
<evidence type="ECO:0000259" key="2">
    <source>
        <dbReference type="PROSITE" id="PS50110"/>
    </source>
</evidence>
<dbReference type="Proteomes" id="UP000191901">
    <property type="component" value="Chromosome"/>
</dbReference>
<sequence length="128" mass="14087">MKFSQAYILVLDSSRRDTQAIYTLLKQLRCPVFVAETIDQAVAKAKQCSPYLVILRGDYQEGAPGLIEQLRQTMQAAEVTIVALTESSKPSWGDHIEQLGLDGVFVEPLNGDVLNLLVDSAMAKQAYA</sequence>
<comment type="caution">
    <text evidence="1">Lacks conserved residue(s) required for the propagation of feature annotation.</text>
</comment>
<dbReference type="OrthoDB" id="530909at2"/>
<dbReference type="InterPro" id="IPR011006">
    <property type="entry name" value="CheY-like_superfamily"/>
</dbReference>
<dbReference type="EMBL" id="CP021983">
    <property type="protein sequence ID" value="ASC72540.1"/>
    <property type="molecule type" value="Genomic_DNA"/>
</dbReference>
<dbReference type="Gene3D" id="3.40.50.2300">
    <property type="match status" value="1"/>
</dbReference>
<keyword evidence="4" id="KW-1185">Reference proteome</keyword>
<protein>
    <recommendedName>
        <fullName evidence="2">Response regulatory domain-containing protein</fullName>
    </recommendedName>
</protein>
<evidence type="ECO:0000313" key="3">
    <source>
        <dbReference type="EMBL" id="ASC72540.1"/>
    </source>
</evidence>
<evidence type="ECO:0000256" key="1">
    <source>
        <dbReference type="PROSITE-ProRule" id="PRU00169"/>
    </source>
</evidence>
<evidence type="ECO:0000313" key="4">
    <source>
        <dbReference type="Proteomes" id="UP000191901"/>
    </source>
</evidence>
<dbReference type="InterPro" id="IPR001789">
    <property type="entry name" value="Sig_transdc_resp-reg_receiver"/>
</dbReference>
<accession>A0A1Z3HQE7</accession>
<dbReference type="RefSeq" id="WP_080806686.1">
    <property type="nucleotide sequence ID" value="NZ_CP021983.2"/>
</dbReference>
<proteinExistence type="predicted"/>
<dbReference type="GO" id="GO:0000160">
    <property type="term" value="P:phosphorelay signal transduction system"/>
    <property type="evidence" value="ECO:0007669"/>
    <property type="project" value="InterPro"/>
</dbReference>
<feature type="domain" description="Response regulatory" evidence="2">
    <location>
        <begin position="7"/>
        <end position="122"/>
    </location>
</feature>
<dbReference type="SUPFAM" id="SSF52172">
    <property type="entry name" value="CheY-like"/>
    <property type="match status" value="1"/>
</dbReference>
<organism evidence="3 4">
    <name type="scientific">Halomicronema hongdechloris C2206</name>
    <dbReference type="NCBI Taxonomy" id="1641165"/>
    <lineage>
        <taxon>Bacteria</taxon>
        <taxon>Bacillati</taxon>
        <taxon>Cyanobacteriota</taxon>
        <taxon>Cyanophyceae</taxon>
        <taxon>Nodosilineales</taxon>
        <taxon>Nodosilineaceae</taxon>
        <taxon>Halomicronema</taxon>
    </lineage>
</organism>
<name>A0A1Z3HQE7_9CYAN</name>
<dbReference type="KEGG" id="hhg:XM38_034980"/>